<feature type="compositionally biased region" description="Polar residues" evidence="1">
    <location>
        <begin position="165"/>
        <end position="174"/>
    </location>
</feature>
<sequence>MISRTISARRFTVAARALASGTTGTAPPSSCHPADPNIPKSSEQNAHLKHTSNPGNQKAHSSQSSPPSGGNASANPSLPSHKTSPNAPTQTPKRTFHTSSIFSYPSEKQDTSPSSEKTEHTPDTYNKASSDVPPSTSEKTNVVEDSPDNDKVSHAHDAPGKGAYTTVSSESPYQPKSGDQKEENLRYGNTSKHNGGPEDGVAKEHEGPEGSESGGRKPE</sequence>
<reference evidence="2 3" key="1">
    <citation type="journal article" date="2016" name="Mol. Biol. Evol.">
        <title>Comparative Genomics of Early-Diverging Mushroom-Forming Fungi Provides Insights into the Origins of Lignocellulose Decay Capabilities.</title>
        <authorList>
            <person name="Nagy L.G."/>
            <person name="Riley R."/>
            <person name="Tritt A."/>
            <person name="Adam C."/>
            <person name="Daum C."/>
            <person name="Floudas D."/>
            <person name="Sun H."/>
            <person name="Yadav J.S."/>
            <person name="Pangilinan J."/>
            <person name="Larsson K.H."/>
            <person name="Matsuura K."/>
            <person name="Barry K."/>
            <person name="Labutti K."/>
            <person name="Kuo R."/>
            <person name="Ohm R.A."/>
            <person name="Bhattacharya S.S."/>
            <person name="Shirouzu T."/>
            <person name="Yoshinaga Y."/>
            <person name="Martin F.M."/>
            <person name="Grigoriev I.V."/>
            <person name="Hibbett D.S."/>
        </authorList>
    </citation>
    <scope>NUCLEOTIDE SEQUENCE [LARGE SCALE GENOMIC DNA]</scope>
    <source>
        <strain evidence="2 3">HHB9708</strain>
    </source>
</reference>
<feature type="compositionally biased region" description="Polar residues" evidence="1">
    <location>
        <begin position="39"/>
        <end position="103"/>
    </location>
</feature>
<accession>A0A164SLM0</accession>
<dbReference type="EMBL" id="KV419414">
    <property type="protein sequence ID" value="KZS91603.1"/>
    <property type="molecule type" value="Genomic_DNA"/>
</dbReference>
<protein>
    <submittedName>
        <fullName evidence="2">Uncharacterized protein</fullName>
    </submittedName>
</protein>
<feature type="compositionally biased region" description="Basic and acidic residues" evidence="1">
    <location>
        <begin position="148"/>
        <end position="159"/>
    </location>
</feature>
<feature type="compositionally biased region" description="Polar residues" evidence="1">
    <location>
        <begin position="123"/>
        <end position="140"/>
    </location>
</feature>
<feature type="region of interest" description="Disordered" evidence="1">
    <location>
        <begin position="19"/>
        <end position="219"/>
    </location>
</feature>
<organism evidence="2 3">
    <name type="scientific">Sistotremastrum niveocremeum HHB9708</name>
    <dbReference type="NCBI Taxonomy" id="1314777"/>
    <lineage>
        <taxon>Eukaryota</taxon>
        <taxon>Fungi</taxon>
        <taxon>Dikarya</taxon>
        <taxon>Basidiomycota</taxon>
        <taxon>Agaricomycotina</taxon>
        <taxon>Agaricomycetes</taxon>
        <taxon>Sistotremastrales</taxon>
        <taxon>Sistotremastraceae</taxon>
        <taxon>Sertulicium</taxon>
        <taxon>Sertulicium niveocremeum</taxon>
    </lineage>
</organism>
<name>A0A164SLM0_9AGAM</name>
<proteinExistence type="predicted"/>
<feature type="compositionally biased region" description="Basic and acidic residues" evidence="1">
    <location>
        <begin position="200"/>
        <end position="219"/>
    </location>
</feature>
<evidence type="ECO:0000313" key="2">
    <source>
        <dbReference type="EMBL" id="KZS91603.1"/>
    </source>
</evidence>
<dbReference type="AlphaFoldDB" id="A0A164SLM0"/>
<dbReference type="Proteomes" id="UP000076722">
    <property type="component" value="Unassembled WGS sequence"/>
</dbReference>
<evidence type="ECO:0000256" key="1">
    <source>
        <dbReference type="SAM" id="MobiDB-lite"/>
    </source>
</evidence>
<evidence type="ECO:0000313" key="3">
    <source>
        <dbReference type="Proteomes" id="UP000076722"/>
    </source>
</evidence>
<keyword evidence="3" id="KW-1185">Reference proteome</keyword>
<gene>
    <name evidence="2" type="ORF">SISNIDRAFT_487271</name>
</gene>